<feature type="transmembrane region" description="Helical" evidence="1">
    <location>
        <begin position="84"/>
        <end position="104"/>
    </location>
</feature>
<keyword evidence="1" id="KW-0472">Membrane</keyword>
<gene>
    <name evidence="2" type="ORF">WG901_20340</name>
</gene>
<protein>
    <recommendedName>
        <fullName evidence="4">DUF3040 domain-containing protein</fullName>
    </recommendedName>
</protein>
<dbReference type="EMBL" id="JBBHJZ010000005">
    <property type="protein sequence ID" value="MEJ5979014.1"/>
    <property type="molecule type" value="Genomic_DNA"/>
</dbReference>
<evidence type="ECO:0008006" key="4">
    <source>
        <dbReference type="Google" id="ProtNLM"/>
    </source>
</evidence>
<evidence type="ECO:0000313" key="2">
    <source>
        <dbReference type="EMBL" id="MEJ5979014.1"/>
    </source>
</evidence>
<comment type="caution">
    <text evidence="2">The sequence shown here is derived from an EMBL/GenBank/DDBJ whole genome shotgun (WGS) entry which is preliminary data.</text>
</comment>
<evidence type="ECO:0000256" key="1">
    <source>
        <dbReference type="SAM" id="Phobius"/>
    </source>
</evidence>
<keyword evidence="1" id="KW-0812">Transmembrane</keyword>
<reference evidence="2 3" key="1">
    <citation type="submission" date="2024-03" db="EMBL/GenBank/DDBJ databases">
        <authorList>
            <person name="Jo J.-H."/>
        </authorList>
    </citation>
    <scope>NUCLEOTIDE SEQUENCE [LARGE SCALE GENOMIC DNA]</scope>
    <source>
        <strain evidence="2 3">PS1R-30</strain>
    </source>
</reference>
<keyword evidence="3" id="KW-1185">Reference proteome</keyword>
<sequence length="105" mass="11412">MPAHSVSFTAAGSSDLAAATLDPFHSAQHLLCQGKPLSTDQFAELDELLRRVSHRQFLELTDDPAHQPQLRVYRALSRRIGMRAITLALAGLSAIAGSFALFLAR</sequence>
<accession>A0ABU8S174</accession>
<keyword evidence="1" id="KW-1133">Transmembrane helix</keyword>
<dbReference type="Proteomes" id="UP001361239">
    <property type="component" value="Unassembled WGS sequence"/>
</dbReference>
<dbReference type="RefSeq" id="WP_339588955.1">
    <property type="nucleotide sequence ID" value="NZ_JBBHJZ010000005.1"/>
</dbReference>
<name>A0ABU8S174_9SPHN</name>
<organism evidence="2 3">
    <name type="scientific">Novosphingobium anseongense</name>
    <dbReference type="NCBI Taxonomy" id="3133436"/>
    <lineage>
        <taxon>Bacteria</taxon>
        <taxon>Pseudomonadati</taxon>
        <taxon>Pseudomonadota</taxon>
        <taxon>Alphaproteobacteria</taxon>
        <taxon>Sphingomonadales</taxon>
        <taxon>Sphingomonadaceae</taxon>
        <taxon>Novosphingobium</taxon>
    </lineage>
</organism>
<proteinExistence type="predicted"/>
<evidence type="ECO:0000313" key="3">
    <source>
        <dbReference type="Proteomes" id="UP001361239"/>
    </source>
</evidence>